<dbReference type="AlphaFoldDB" id="A0A1F6B0P5"/>
<dbReference type="Gene3D" id="3.40.630.10">
    <property type="entry name" value="Zn peptidases"/>
    <property type="match status" value="1"/>
</dbReference>
<protein>
    <recommendedName>
        <fullName evidence="3">Peptidase M14 carboxypeptidase A domain-containing protein</fullName>
    </recommendedName>
</protein>
<name>A0A1F6B0P5_9BACT</name>
<dbReference type="EMBL" id="MFJZ01000019">
    <property type="protein sequence ID" value="OGG30490.1"/>
    <property type="molecule type" value="Genomic_DNA"/>
</dbReference>
<evidence type="ECO:0000313" key="1">
    <source>
        <dbReference type="EMBL" id="OGG30490.1"/>
    </source>
</evidence>
<dbReference type="Proteomes" id="UP000176409">
    <property type="component" value="Unassembled WGS sequence"/>
</dbReference>
<evidence type="ECO:0000313" key="2">
    <source>
        <dbReference type="Proteomes" id="UP000176409"/>
    </source>
</evidence>
<organism evidence="1 2">
    <name type="scientific">Candidatus Gottesmanbacteria bacterium RIFCSPLOWO2_01_FULL_49_10</name>
    <dbReference type="NCBI Taxonomy" id="1798396"/>
    <lineage>
        <taxon>Bacteria</taxon>
        <taxon>Candidatus Gottesmaniibacteriota</taxon>
    </lineage>
</organism>
<comment type="caution">
    <text evidence="1">The sequence shown here is derived from an EMBL/GenBank/DDBJ whole genome shotgun (WGS) entry which is preliminary data.</text>
</comment>
<accession>A0A1F6B0P5</accession>
<gene>
    <name evidence="1" type="ORF">A2973_04710</name>
</gene>
<sequence length="326" mass="36707">MNGAIERNQYSPANMDVLLDRLNGVETFSDGRIPIEELYRKHLELETKYCFKKEVIYTIDIEENGERITVPVFCFIAPRKEGKESLWILAGIHGEEPAGPDAVYRQIDALGKLGQEIPLVIMPILNPAGYYRNWRFHDMPFSLDRRNVTDSRHLLPDSDDPTKPMIDMPLSEISDTFTRFFLALNKRYPIRLFFDLHEDAKLMEGYIYSQGILVENDPIAVECARILVGSGVKLKKEGTTRFPGEVIKEGVVFDEKGGPVQDGSIDQLAAAPEIFQGGRIVSKHAAKTAIVPETPTIGDNTLDDRILAHESILINLPRLWHMASGS</sequence>
<proteinExistence type="predicted"/>
<evidence type="ECO:0008006" key="3">
    <source>
        <dbReference type="Google" id="ProtNLM"/>
    </source>
</evidence>
<dbReference type="STRING" id="1798396.A2973_04710"/>
<reference evidence="1 2" key="1">
    <citation type="journal article" date="2016" name="Nat. Commun.">
        <title>Thousands of microbial genomes shed light on interconnected biogeochemical processes in an aquifer system.</title>
        <authorList>
            <person name="Anantharaman K."/>
            <person name="Brown C.T."/>
            <person name="Hug L.A."/>
            <person name="Sharon I."/>
            <person name="Castelle C.J."/>
            <person name="Probst A.J."/>
            <person name="Thomas B.C."/>
            <person name="Singh A."/>
            <person name="Wilkins M.J."/>
            <person name="Karaoz U."/>
            <person name="Brodie E.L."/>
            <person name="Williams K.H."/>
            <person name="Hubbard S.S."/>
            <person name="Banfield J.F."/>
        </authorList>
    </citation>
    <scope>NUCLEOTIDE SEQUENCE [LARGE SCALE GENOMIC DNA]</scope>
</reference>
<dbReference type="SUPFAM" id="SSF53187">
    <property type="entry name" value="Zn-dependent exopeptidases"/>
    <property type="match status" value="1"/>
</dbReference>